<sequence>MGVVLASVVNNMPDGRGQAQSGELDRESHVHRDQGMGNSSYQILTKCSTVEFPKFLGDDLRGWVYRCEQFFEVDATPSESKVKLAAVHLEGKALQWHQMLMKSRLIRNLPNWEEYVRALNERFGTFVYEDPMAELVNLKQTGTIQEYLDKFDELMNCVDLSEQYAISCFLGELYMRFQSMRLNPQELDDKRARGLCFWCDEKFISNRQCTKKRQIYLMELLEGEDEEITKEQELIEQTVKEKGVNAAKKWGCKLENATLFPVAVADGNKVYSSHICRDFNWKMQGVEFKADMLILLLGGCDAVLGVQWLITLGDIS</sequence>
<name>A0AAV6XDD8_9LAMI</name>
<organism evidence="3 4">
    <name type="scientific">Buddleja alternifolia</name>
    <dbReference type="NCBI Taxonomy" id="168488"/>
    <lineage>
        <taxon>Eukaryota</taxon>
        <taxon>Viridiplantae</taxon>
        <taxon>Streptophyta</taxon>
        <taxon>Embryophyta</taxon>
        <taxon>Tracheophyta</taxon>
        <taxon>Spermatophyta</taxon>
        <taxon>Magnoliopsida</taxon>
        <taxon>eudicotyledons</taxon>
        <taxon>Gunneridae</taxon>
        <taxon>Pentapetalae</taxon>
        <taxon>asterids</taxon>
        <taxon>lamiids</taxon>
        <taxon>Lamiales</taxon>
        <taxon>Scrophulariaceae</taxon>
        <taxon>Buddlejeae</taxon>
        <taxon>Buddleja</taxon>
    </lineage>
</organism>
<comment type="caution">
    <text evidence="3">The sequence shown here is derived from an EMBL/GenBank/DDBJ whole genome shotgun (WGS) entry which is preliminary data.</text>
</comment>
<dbReference type="Pfam" id="PF03732">
    <property type="entry name" value="Retrotrans_gag"/>
    <property type="match status" value="1"/>
</dbReference>
<keyword evidence="4" id="KW-1185">Reference proteome</keyword>
<dbReference type="InterPro" id="IPR005162">
    <property type="entry name" value="Retrotrans_gag_dom"/>
</dbReference>
<dbReference type="CDD" id="cd00303">
    <property type="entry name" value="retropepsin_like"/>
    <property type="match status" value="1"/>
</dbReference>
<evidence type="ECO:0000313" key="3">
    <source>
        <dbReference type="EMBL" id="KAG8380503.1"/>
    </source>
</evidence>
<feature type="region of interest" description="Disordered" evidence="1">
    <location>
        <begin position="10"/>
        <end position="33"/>
    </location>
</feature>
<proteinExistence type="predicted"/>
<evidence type="ECO:0000313" key="4">
    <source>
        <dbReference type="Proteomes" id="UP000826271"/>
    </source>
</evidence>
<protein>
    <recommendedName>
        <fullName evidence="2">Retrotransposon gag domain-containing protein</fullName>
    </recommendedName>
</protein>
<dbReference type="EMBL" id="WHWC01000006">
    <property type="protein sequence ID" value="KAG8380503.1"/>
    <property type="molecule type" value="Genomic_DNA"/>
</dbReference>
<accession>A0AAV6XDD8</accession>
<dbReference type="Proteomes" id="UP000826271">
    <property type="component" value="Unassembled WGS sequence"/>
</dbReference>
<evidence type="ECO:0000259" key="2">
    <source>
        <dbReference type="Pfam" id="PF03732"/>
    </source>
</evidence>
<reference evidence="3" key="1">
    <citation type="submission" date="2019-10" db="EMBL/GenBank/DDBJ databases">
        <authorList>
            <person name="Zhang R."/>
            <person name="Pan Y."/>
            <person name="Wang J."/>
            <person name="Ma R."/>
            <person name="Yu S."/>
        </authorList>
    </citation>
    <scope>NUCLEOTIDE SEQUENCE</scope>
    <source>
        <strain evidence="3">LA-IB0</strain>
        <tissue evidence="3">Leaf</tissue>
    </source>
</reference>
<feature type="domain" description="Retrotransposon gag" evidence="2">
    <location>
        <begin position="83"/>
        <end position="170"/>
    </location>
</feature>
<dbReference type="AlphaFoldDB" id="A0AAV6XDD8"/>
<evidence type="ECO:0000256" key="1">
    <source>
        <dbReference type="SAM" id="MobiDB-lite"/>
    </source>
</evidence>
<feature type="compositionally biased region" description="Basic and acidic residues" evidence="1">
    <location>
        <begin position="23"/>
        <end position="33"/>
    </location>
</feature>
<gene>
    <name evidence="3" type="ORF">BUALT_Bualt06G0022400</name>
</gene>